<evidence type="ECO:0000313" key="2">
    <source>
        <dbReference type="EMBL" id="GLI02783.1"/>
    </source>
</evidence>
<sequence length="665" mass="70408">MTDQYFGYSSATNERLTEARRMAAKMGEDIRHYPPPTHGDYIEPTPDFRKMYEGGQTPGEETRSFYSNGIEQIYDRIMSQDATQIRQLAERWYQINQVLDDLRIRVRTAAVNLSNGGDGDGGDGGWTGAGAKAFLARGPGATLKSIDDWEQAALANWQGASALADTIVARQAEMESLYERYKSSMTTWSGRFFENNPDLKGIDDIRPGSALADNYMTWMREAQGPWHFQAQDIQFKMAREYWSVMSEKFAGGTATVYEGPTNAVMPNMEFIARYKTPDLPGIGGPPSIQTPNNVKPNITAPNIKPPTIGDKLGLTEKPPPIAPPTTEQLTKPSIETPTATPPAITPPALPPLVPPPVVPPVGTGGGMKLVGRPSLTNLPGGNNLLNNLPGQGTGPGVLRSGLNSEGLPPQAPGARPPAQSSPPPAIKGRGPQQGTPAAPPPGKRGPGENISETPGTPLRPGMTDQFGGTPSTPASPVLRNPRATTPPPPSRFGGDRRRHAPGMPGAPGTPGGGTPLRPDAAPPVLGRPQPRQPESAAPNRPTLPPAPPGAPVNPLAPPPRPTSSPVVGRSARLDPGAAQVPEPTAGVMRGKRNDGISGYEGEIGSRKREAAKDPQLSVDEEFEKIRRILDQEAAWKVETPGGGVLDGAPVRSTAPSAEPKPTLGT</sequence>
<dbReference type="RefSeq" id="WP_281904493.1">
    <property type="nucleotide sequence ID" value="NZ_BSDI01000069.1"/>
</dbReference>
<feature type="region of interest" description="Disordered" evidence="1">
    <location>
        <begin position="636"/>
        <end position="665"/>
    </location>
</feature>
<keyword evidence="3" id="KW-1185">Reference proteome</keyword>
<dbReference type="Proteomes" id="UP001144280">
    <property type="component" value="Unassembled WGS sequence"/>
</dbReference>
<feature type="region of interest" description="Disordered" evidence="1">
    <location>
        <begin position="380"/>
        <end position="616"/>
    </location>
</feature>
<feature type="compositionally biased region" description="Pro residues" evidence="1">
    <location>
        <begin position="409"/>
        <end position="425"/>
    </location>
</feature>
<feature type="region of interest" description="Disordered" evidence="1">
    <location>
        <begin position="315"/>
        <end position="359"/>
    </location>
</feature>
<gene>
    <name evidence="2" type="ORF">Pa4123_80610</name>
</gene>
<feature type="compositionally biased region" description="Polar residues" evidence="1">
    <location>
        <begin position="325"/>
        <end position="335"/>
    </location>
</feature>
<evidence type="ECO:0000256" key="1">
    <source>
        <dbReference type="SAM" id="MobiDB-lite"/>
    </source>
</evidence>
<name>A0ABQ5R867_9ACTN</name>
<reference evidence="2" key="1">
    <citation type="submission" date="2022-12" db="EMBL/GenBank/DDBJ databases">
        <title>New Phytohabitans aurantiacus sp. RD004123 nov., an actinomycete isolated from soil.</title>
        <authorList>
            <person name="Triningsih D.W."/>
            <person name="Harunari E."/>
            <person name="Igarashi Y."/>
        </authorList>
    </citation>
    <scope>NUCLEOTIDE SEQUENCE</scope>
    <source>
        <strain evidence="2">RD004123</strain>
    </source>
</reference>
<organism evidence="2 3">
    <name type="scientific">Phytohabitans aurantiacus</name>
    <dbReference type="NCBI Taxonomy" id="3016789"/>
    <lineage>
        <taxon>Bacteria</taxon>
        <taxon>Bacillati</taxon>
        <taxon>Actinomycetota</taxon>
        <taxon>Actinomycetes</taxon>
        <taxon>Micromonosporales</taxon>
        <taxon>Micromonosporaceae</taxon>
    </lineage>
</organism>
<feature type="compositionally biased region" description="Pro residues" evidence="1">
    <location>
        <begin position="339"/>
        <end position="359"/>
    </location>
</feature>
<feature type="compositionally biased region" description="Pro residues" evidence="1">
    <location>
        <begin position="541"/>
        <end position="562"/>
    </location>
</feature>
<evidence type="ECO:0000313" key="3">
    <source>
        <dbReference type="Proteomes" id="UP001144280"/>
    </source>
</evidence>
<accession>A0ABQ5R867</accession>
<evidence type="ECO:0008006" key="4">
    <source>
        <dbReference type="Google" id="ProtNLM"/>
    </source>
</evidence>
<feature type="compositionally biased region" description="Low complexity" evidence="1">
    <location>
        <begin position="380"/>
        <end position="390"/>
    </location>
</feature>
<proteinExistence type="predicted"/>
<dbReference type="EMBL" id="BSDI01000069">
    <property type="protein sequence ID" value="GLI02783.1"/>
    <property type="molecule type" value="Genomic_DNA"/>
</dbReference>
<feature type="compositionally biased region" description="Basic and acidic residues" evidence="1">
    <location>
        <begin position="603"/>
        <end position="612"/>
    </location>
</feature>
<comment type="caution">
    <text evidence="2">The sequence shown here is derived from an EMBL/GenBank/DDBJ whole genome shotgun (WGS) entry which is preliminary data.</text>
</comment>
<protein>
    <recommendedName>
        <fullName evidence="4">PPE family domain-containing protein</fullName>
    </recommendedName>
</protein>